<organism evidence="1 2">
    <name type="scientific">Zarea fungicola</name>
    <dbReference type="NCBI Taxonomy" id="93591"/>
    <lineage>
        <taxon>Eukaryota</taxon>
        <taxon>Fungi</taxon>
        <taxon>Dikarya</taxon>
        <taxon>Ascomycota</taxon>
        <taxon>Pezizomycotina</taxon>
        <taxon>Sordariomycetes</taxon>
        <taxon>Hypocreomycetidae</taxon>
        <taxon>Hypocreales</taxon>
        <taxon>Cordycipitaceae</taxon>
        <taxon>Zarea</taxon>
    </lineage>
</organism>
<dbReference type="EMBL" id="JANJQO010000581">
    <property type="protein sequence ID" value="KAJ2976473.1"/>
    <property type="molecule type" value="Genomic_DNA"/>
</dbReference>
<evidence type="ECO:0000313" key="1">
    <source>
        <dbReference type="EMBL" id="KAJ2976473.1"/>
    </source>
</evidence>
<dbReference type="Proteomes" id="UP001143910">
    <property type="component" value="Unassembled WGS sequence"/>
</dbReference>
<name>A0ACC1NDI6_9HYPO</name>
<keyword evidence="2" id="KW-1185">Reference proteome</keyword>
<evidence type="ECO:0000313" key="2">
    <source>
        <dbReference type="Proteomes" id="UP001143910"/>
    </source>
</evidence>
<reference evidence="1" key="1">
    <citation type="submission" date="2022-08" db="EMBL/GenBank/DDBJ databases">
        <title>Genome Sequence of Lecanicillium fungicola.</title>
        <authorList>
            <person name="Buettner E."/>
        </authorList>
    </citation>
    <scope>NUCLEOTIDE SEQUENCE</scope>
    <source>
        <strain evidence="1">Babe33</strain>
    </source>
</reference>
<sequence length="361" mass="41403">MYEELTSLAASNEAAKALLKLISEDGAGTWPPTVNHHHDSWPTALQPYKEIYHKMAHLLPVSTPYLHDDVNEARIKSFRLQFRRLLEDNVNIYEVENLLKSVEAGSWDQVSRETYNALYSCLSWSRHAYRWGTLPVVKVAQLEELSNLPEQLTLPWQYLQKHFGCTSEAGNITSCMILNFDQHGKYIHIANSGLEKDIVHAEEDFSRIIRDVESLALPIYLDMILSIIAFSKGDMECCAIHLSAIASQLRPTFNVYFGRMHDTNIPFSKWLSHVQGFYAWEAGYMNKESGELVKFDGLSGNQVMLFQALDAFLGLDEYLSPESLERNVPSRQRDFCSILRKNSFRKMSGYDFLDPHIKLDL</sequence>
<comment type="caution">
    <text evidence="1">The sequence shown here is derived from an EMBL/GenBank/DDBJ whole genome shotgun (WGS) entry which is preliminary data.</text>
</comment>
<gene>
    <name evidence="1" type="ORF">NQ176_g4931</name>
</gene>
<proteinExistence type="predicted"/>
<protein>
    <submittedName>
        <fullName evidence="1">Uncharacterized protein</fullName>
    </submittedName>
</protein>
<accession>A0ACC1NDI6</accession>